<organism evidence="6 7">
    <name type="scientific">Salmonella enterica subsp. enterica serovar Wandsworth str. A4-580</name>
    <dbReference type="NCBI Taxonomy" id="913086"/>
    <lineage>
        <taxon>Bacteria</taxon>
        <taxon>Pseudomonadati</taxon>
        <taxon>Pseudomonadota</taxon>
        <taxon>Gammaproteobacteria</taxon>
        <taxon>Enterobacterales</taxon>
        <taxon>Enterobacteriaceae</taxon>
        <taxon>Salmonella</taxon>
    </lineage>
</organism>
<dbReference type="PRINTS" id="PR00502">
    <property type="entry name" value="NUDIXFAMILY"/>
</dbReference>
<keyword evidence="2 4" id="KW-0378">Hydrolase</keyword>
<dbReference type="GO" id="GO:0016787">
    <property type="term" value="F:hydrolase activity"/>
    <property type="evidence" value="ECO:0007669"/>
    <property type="project" value="UniProtKB-KW"/>
</dbReference>
<dbReference type="SUPFAM" id="SSF55811">
    <property type="entry name" value="Nudix"/>
    <property type="match status" value="1"/>
</dbReference>
<dbReference type="PANTHER" id="PTHR43222">
    <property type="entry name" value="NUDIX HYDROLASE 23"/>
    <property type="match status" value="1"/>
</dbReference>
<reference evidence="6 7" key="1">
    <citation type="journal article" date="2011" name="BMC Genomics">
        <title>Genome sequencing reveals diversification of virulence factor content and possible host adaptation in distinct subpopulations of Salmonella enterica.</title>
        <authorList>
            <person name="den Bakker H.C."/>
            <person name="Moreno Switt A.I."/>
            <person name="Govoni G."/>
            <person name="Cummings C.A."/>
            <person name="Ranieri M.L."/>
            <person name="Degoricija L."/>
            <person name="Hoelzer K."/>
            <person name="Rodriguez-Rivera L.D."/>
            <person name="Brown S."/>
            <person name="Bolchacova E."/>
            <person name="Furtado M.R."/>
            <person name="Wiedmann M."/>
        </authorList>
    </citation>
    <scope>NUCLEOTIDE SEQUENCE [LARGE SCALE GENOMIC DNA]</scope>
    <source>
        <strain evidence="6 7">A4-580</strain>
    </source>
</reference>
<proteinExistence type="inferred from homology"/>
<evidence type="ECO:0000313" key="6">
    <source>
        <dbReference type="EMBL" id="EHD02290.1"/>
    </source>
</evidence>
<dbReference type="PROSITE" id="PS00893">
    <property type="entry name" value="NUDIX_BOX"/>
    <property type="match status" value="1"/>
</dbReference>
<protein>
    <submittedName>
        <fullName evidence="6">Nudix-like NDP and NTP phosphohydrolase YmfB</fullName>
    </submittedName>
</protein>
<dbReference type="PROSITE" id="PS51462">
    <property type="entry name" value="NUDIX"/>
    <property type="match status" value="1"/>
</dbReference>
<evidence type="ECO:0000313" key="7">
    <source>
        <dbReference type="Proteomes" id="UP000003536"/>
    </source>
</evidence>
<evidence type="ECO:0000256" key="3">
    <source>
        <dbReference type="ARBA" id="ARBA00022842"/>
    </source>
</evidence>
<sequence length="166" mass="19005">MFKPHVTVACIVHAEDKFLVVEETINGKSLWNQPAGHLEADETLAQAAARELWEETGITAQPQYFIRMHQWIAPDKTPFLRFLFAIKLDHISPAYRWIQLLDHICATEPHDNDIDCCRWVSADEILNAPNLRSPLVAESIRSYQTGQCYPLSIVGEFNWPFTEGVK</sequence>
<accession>G5SD13</accession>
<dbReference type="InterPro" id="IPR015797">
    <property type="entry name" value="NUDIX_hydrolase-like_dom_sf"/>
</dbReference>
<dbReference type="Proteomes" id="UP000003536">
    <property type="component" value="Unassembled WGS sequence"/>
</dbReference>
<evidence type="ECO:0000256" key="4">
    <source>
        <dbReference type="RuleBase" id="RU003476"/>
    </source>
</evidence>
<evidence type="ECO:0000259" key="5">
    <source>
        <dbReference type="PROSITE" id="PS51462"/>
    </source>
</evidence>
<keyword evidence="3" id="KW-0460">Magnesium</keyword>
<dbReference type="Pfam" id="PF00293">
    <property type="entry name" value="NUDIX"/>
    <property type="match status" value="1"/>
</dbReference>
<dbReference type="PATRIC" id="fig|913086.3.peg.2416"/>
<dbReference type="InterPro" id="IPR000086">
    <property type="entry name" value="NUDIX_hydrolase_dom"/>
</dbReference>
<evidence type="ECO:0000256" key="1">
    <source>
        <dbReference type="ARBA" id="ARBA00001946"/>
    </source>
</evidence>
<dbReference type="InterPro" id="IPR020084">
    <property type="entry name" value="NUDIX_hydrolase_CS"/>
</dbReference>
<name>G5SD13_SALET</name>
<dbReference type="PANTHER" id="PTHR43222:SF11">
    <property type="entry name" value="PHOSPHATASE NUDJ"/>
    <property type="match status" value="1"/>
</dbReference>
<gene>
    <name evidence="6" type="ORF">LTSEWAN_3157</name>
</gene>
<comment type="caution">
    <text evidence="6">The sequence shown here is derived from an EMBL/GenBank/DDBJ whole genome shotgun (WGS) entry which is preliminary data.</text>
</comment>
<evidence type="ECO:0000256" key="2">
    <source>
        <dbReference type="ARBA" id="ARBA00022801"/>
    </source>
</evidence>
<feature type="domain" description="Nudix hydrolase" evidence="5">
    <location>
        <begin position="3"/>
        <end position="144"/>
    </location>
</feature>
<dbReference type="EMBL" id="AFCX01001034">
    <property type="protein sequence ID" value="EHD02290.1"/>
    <property type="molecule type" value="Genomic_DNA"/>
</dbReference>
<comment type="similarity">
    <text evidence="4">Belongs to the Nudix hydrolase family.</text>
</comment>
<dbReference type="AlphaFoldDB" id="G5SD13"/>
<dbReference type="Gene3D" id="3.90.79.10">
    <property type="entry name" value="Nucleoside Triphosphate Pyrophosphohydrolase"/>
    <property type="match status" value="1"/>
</dbReference>
<dbReference type="InterPro" id="IPR020476">
    <property type="entry name" value="Nudix_hydrolase"/>
</dbReference>
<comment type="cofactor">
    <cofactor evidence="1">
        <name>Mg(2+)</name>
        <dbReference type="ChEBI" id="CHEBI:18420"/>
    </cofactor>
</comment>